<dbReference type="Gene3D" id="2.70.70.10">
    <property type="entry name" value="Glucose Permease (Domain IIA)"/>
    <property type="match status" value="1"/>
</dbReference>
<comment type="caution">
    <text evidence="6">The sequence shown here is derived from an EMBL/GenBank/DDBJ whole genome shotgun (WGS) entry which is preliminary data.</text>
</comment>
<dbReference type="CDD" id="cd12797">
    <property type="entry name" value="M23_peptidase"/>
    <property type="match status" value="1"/>
</dbReference>
<evidence type="ECO:0000259" key="5">
    <source>
        <dbReference type="PROSITE" id="PS51782"/>
    </source>
</evidence>
<feature type="domain" description="LysM" evidence="5">
    <location>
        <begin position="259"/>
        <end position="303"/>
    </location>
</feature>
<dbReference type="InterPro" id="IPR050570">
    <property type="entry name" value="Cell_wall_metabolism_enzyme"/>
</dbReference>
<dbReference type="EMBL" id="JBHUME010000019">
    <property type="protein sequence ID" value="MFD2615291.1"/>
    <property type="molecule type" value="Genomic_DNA"/>
</dbReference>
<dbReference type="Proteomes" id="UP001597541">
    <property type="component" value="Unassembled WGS sequence"/>
</dbReference>
<dbReference type="Pfam" id="PF01551">
    <property type="entry name" value="Peptidase_M23"/>
    <property type="match status" value="1"/>
</dbReference>
<feature type="transmembrane region" description="Helical" evidence="3">
    <location>
        <begin position="37"/>
        <end position="58"/>
    </location>
</feature>
<dbReference type="Pfam" id="PF07501">
    <property type="entry name" value="G5"/>
    <property type="match status" value="1"/>
</dbReference>
<feature type="region of interest" description="Disordered" evidence="2">
    <location>
        <begin position="1"/>
        <end position="34"/>
    </location>
</feature>
<dbReference type="Gene3D" id="2.20.230.10">
    <property type="entry name" value="Resuscitation-promoting factor rpfb"/>
    <property type="match status" value="1"/>
</dbReference>
<sequence length="515" mass="56092">MSLFRFNRKQSSTATPAVPEQAAKQQEKTAPTRKRNAWFAAGAAGLIAVSIIAGQQYVKAHTVEVFHVYVANKEAGTVSSPKVVDQFIQAKNEAVKKQHPNVNMAVNDDQLSIKSEKAYKAKSDNAAAFKQLDRLLEAKAAGIQVKVNGKVIGTVKDQATADYILNRVRTKFAPSLAKKQNKAVTFMRLASVSEKTGTAKTGTAKTGTAKSSPAVGRTMKYVQVMEKLSTDQVTVTDPNQVKDAAAVLATLFSGAEKPVKYIVKEGDCVGCIANRFDIPKEQLYKNNPWIEDDMIKVGDTLDLTVKRPAVNVKTIEQVVERHEIEHSVIYQYDKTLKKGKMKRVQQGANGSKKVIYKLTKLNGLVLDEEVVGQEVERKSIPEIILKGTKVVIEEGTGVFSYPVSNARLTSTFGKRWGRQHKGIDLVGGSTIKAADNGKVIFAGVKSGYGNCVIVDHQNGYQTLYGHLRSISVSEGTKVGKGQKLGVMGSTGHSTGVHLHFEVYKNGVLKNPLSYL</sequence>
<accession>A0ABW5PJR6</accession>
<dbReference type="PANTHER" id="PTHR21666:SF270">
    <property type="entry name" value="MUREIN HYDROLASE ACTIVATOR ENVC"/>
    <property type="match status" value="1"/>
</dbReference>
<dbReference type="Gene3D" id="3.10.350.10">
    <property type="entry name" value="LysM domain"/>
    <property type="match status" value="1"/>
</dbReference>
<dbReference type="SMART" id="SM01208">
    <property type="entry name" value="G5"/>
    <property type="match status" value="1"/>
</dbReference>
<dbReference type="PANTHER" id="PTHR21666">
    <property type="entry name" value="PEPTIDASE-RELATED"/>
    <property type="match status" value="1"/>
</dbReference>
<name>A0ABW5PJR6_9BACL</name>
<keyword evidence="3" id="KW-1133">Transmembrane helix</keyword>
<proteinExistence type="predicted"/>
<dbReference type="CDD" id="cd00118">
    <property type="entry name" value="LysM"/>
    <property type="match status" value="1"/>
</dbReference>
<evidence type="ECO:0000256" key="2">
    <source>
        <dbReference type="SAM" id="MobiDB-lite"/>
    </source>
</evidence>
<evidence type="ECO:0000256" key="1">
    <source>
        <dbReference type="ARBA" id="ARBA00022729"/>
    </source>
</evidence>
<dbReference type="SUPFAM" id="SSF51261">
    <property type="entry name" value="Duplicated hybrid motif"/>
    <property type="match status" value="1"/>
</dbReference>
<keyword evidence="1" id="KW-0732">Signal</keyword>
<dbReference type="SUPFAM" id="SSF54106">
    <property type="entry name" value="LysM domain"/>
    <property type="match status" value="1"/>
</dbReference>
<reference evidence="7" key="1">
    <citation type="journal article" date="2019" name="Int. J. Syst. Evol. Microbiol.">
        <title>The Global Catalogue of Microorganisms (GCM) 10K type strain sequencing project: providing services to taxonomists for standard genome sequencing and annotation.</title>
        <authorList>
            <consortium name="The Broad Institute Genomics Platform"/>
            <consortium name="The Broad Institute Genome Sequencing Center for Infectious Disease"/>
            <person name="Wu L."/>
            <person name="Ma J."/>
        </authorList>
    </citation>
    <scope>NUCLEOTIDE SEQUENCE [LARGE SCALE GENOMIC DNA]</scope>
    <source>
        <strain evidence="7">KCTC 3950</strain>
    </source>
</reference>
<evidence type="ECO:0000313" key="7">
    <source>
        <dbReference type="Proteomes" id="UP001597541"/>
    </source>
</evidence>
<dbReference type="InterPro" id="IPR036779">
    <property type="entry name" value="LysM_dom_sf"/>
</dbReference>
<dbReference type="InterPro" id="IPR011098">
    <property type="entry name" value="G5_dom"/>
</dbReference>
<dbReference type="InterPro" id="IPR018392">
    <property type="entry name" value="LysM"/>
</dbReference>
<keyword evidence="3" id="KW-0472">Membrane</keyword>
<keyword evidence="3" id="KW-0812">Transmembrane</keyword>
<dbReference type="Pfam" id="PF01476">
    <property type="entry name" value="LysM"/>
    <property type="match status" value="1"/>
</dbReference>
<feature type="domain" description="G5" evidence="4">
    <location>
        <begin position="310"/>
        <end position="390"/>
    </location>
</feature>
<protein>
    <submittedName>
        <fullName evidence="6">Peptidoglycan DD-metalloendopeptidase family protein</fullName>
    </submittedName>
</protein>
<evidence type="ECO:0000313" key="6">
    <source>
        <dbReference type="EMBL" id="MFD2615291.1"/>
    </source>
</evidence>
<evidence type="ECO:0000259" key="4">
    <source>
        <dbReference type="PROSITE" id="PS51109"/>
    </source>
</evidence>
<evidence type="ECO:0000256" key="3">
    <source>
        <dbReference type="SAM" id="Phobius"/>
    </source>
</evidence>
<dbReference type="InterPro" id="IPR016047">
    <property type="entry name" value="M23ase_b-sheet_dom"/>
</dbReference>
<keyword evidence="7" id="KW-1185">Reference proteome</keyword>
<gene>
    <name evidence="6" type="ORF">ACFSUF_23085</name>
</gene>
<dbReference type="PROSITE" id="PS51109">
    <property type="entry name" value="G5"/>
    <property type="match status" value="1"/>
</dbReference>
<organism evidence="6 7">
    <name type="scientific">Paenibacillus gansuensis</name>
    <dbReference type="NCBI Taxonomy" id="306542"/>
    <lineage>
        <taxon>Bacteria</taxon>
        <taxon>Bacillati</taxon>
        <taxon>Bacillota</taxon>
        <taxon>Bacilli</taxon>
        <taxon>Bacillales</taxon>
        <taxon>Paenibacillaceae</taxon>
        <taxon>Paenibacillus</taxon>
    </lineage>
</organism>
<dbReference type="PROSITE" id="PS51782">
    <property type="entry name" value="LYSM"/>
    <property type="match status" value="1"/>
</dbReference>
<dbReference type="RefSeq" id="WP_377607044.1">
    <property type="nucleotide sequence ID" value="NZ_JBHUME010000019.1"/>
</dbReference>
<dbReference type="InterPro" id="IPR011055">
    <property type="entry name" value="Dup_hybrid_motif"/>
</dbReference>
<dbReference type="SMART" id="SM00257">
    <property type="entry name" value="LysM"/>
    <property type="match status" value="1"/>
</dbReference>